<dbReference type="AlphaFoldDB" id="A0A5U1KQ62"/>
<dbReference type="EMBL" id="AAGJMH010000034">
    <property type="protein sequence ID" value="EBO7435162.1"/>
    <property type="molecule type" value="Genomic_DNA"/>
</dbReference>
<evidence type="ECO:0000313" key="1">
    <source>
        <dbReference type="EMBL" id="EBO7435162.1"/>
    </source>
</evidence>
<accession>A0A5U1KQ62</accession>
<reference evidence="1" key="1">
    <citation type="submission" date="2018-08" db="EMBL/GenBank/DDBJ databases">
        <authorList>
            <consortium name="PulseNet: The National Subtyping Network for Foodborne Disease Surveillance"/>
            <person name="Tarr C.L."/>
            <person name="Trees E."/>
            <person name="Katz L.S."/>
            <person name="Carleton-Romer H.A."/>
            <person name="Stroika S."/>
            <person name="Kucerova Z."/>
            <person name="Roache K.F."/>
            <person name="Sabol A.L."/>
            <person name="Besser J."/>
            <person name="Gerner-Smidt P."/>
        </authorList>
    </citation>
    <scope>NUCLEOTIDE SEQUENCE</scope>
    <source>
        <strain evidence="1">PNUSAS046152</strain>
    </source>
</reference>
<gene>
    <name evidence="1" type="ORF">D0U91_22930</name>
</gene>
<sequence length="157" mass="18614">MKSCDKNKKLLLDLLAFIAFDMLDEKYNNNKLIITNRAKKYLDNNYTGRFDYIMNLKPEVIASTFMKEGVEGHIFAYSDKDEDIEDLFDYVVRDKLKAYIDNTKYNQEELTKEIEILAKEFHNGYMKNYSFLNQILLYVCGCYKIKPRLEKPIMIAL</sequence>
<name>A0A5U1KQ62_SALER</name>
<protein>
    <submittedName>
        <fullName evidence="1">Uncharacterized protein</fullName>
    </submittedName>
</protein>
<proteinExistence type="predicted"/>
<organism evidence="1">
    <name type="scientific">Salmonella enterica</name>
    <name type="common">Salmonella choleraesuis</name>
    <dbReference type="NCBI Taxonomy" id="28901"/>
    <lineage>
        <taxon>Bacteria</taxon>
        <taxon>Pseudomonadati</taxon>
        <taxon>Pseudomonadota</taxon>
        <taxon>Gammaproteobacteria</taxon>
        <taxon>Enterobacterales</taxon>
        <taxon>Enterobacteriaceae</taxon>
        <taxon>Salmonella</taxon>
    </lineage>
</organism>
<comment type="caution">
    <text evidence="1">The sequence shown here is derived from an EMBL/GenBank/DDBJ whole genome shotgun (WGS) entry which is preliminary data.</text>
</comment>